<feature type="signal peptide" evidence="1">
    <location>
        <begin position="1"/>
        <end position="20"/>
    </location>
</feature>
<keyword evidence="1" id="KW-0732">Signal</keyword>
<dbReference type="Proteomes" id="UP001165069">
    <property type="component" value="Unassembled WGS sequence"/>
</dbReference>
<evidence type="ECO:0000256" key="1">
    <source>
        <dbReference type="SAM" id="SignalP"/>
    </source>
</evidence>
<sequence length="244" mass="26753">MRTLLASVFAALIALPSLLASDLTITSQVTGKGAFAKDGTQVQYFSPSKMRVNHAASKIDSFVDYGQEVIYSIDHNKKVITKLTFKDMQEAMQAMEDQMAGMPEMVTKMMFGDVSDIKVEQLGPDTVMGRPCKKVRITLGKMIEEMSVDPSLQVPVRDYAKAMTMVNRMPGQAGALFKRIYEETARLKGVPLRTHITGLMGMDVTTEATAISTSSIPESTWALPADYTVKDGGKEMKGAMRGKH</sequence>
<reference evidence="3 4" key="1">
    <citation type="journal article" date="2023" name="Antonie Van Leeuwenhoek">
        <title>Mesoterricola silvestris gen. nov., sp. nov., Mesoterricola sediminis sp. nov., Geothrix oryzae sp. nov., Geothrix edaphica sp. nov., Geothrix rubra sp. nov., and Geothrix limicola sp. nov., six novel members of Acidobacteriota isolated from soils.</title>
        <authorList>
            <person name="Itoh H."/>
            <person name="Sugisawa Y."/>
            <person name="Mise K."/>
            <person name="Xu Z."/>
            <person name="Kuniyasu M."/>
            <person name="Ushijima N."/>
            <person name="Kawano K."/>
            <person name="Kobayashi E."/>
            <person name="Shiratori Y."/>
            <person name="Masuda Y."/>
            <person name="Senoo K."/>
        </authorList>
    </citation>
    <scope>NUCLEOTIDE SEQUENCE [LARGE SCALE GENOMIC DNA]</scope>
    <source>
        <strain evidence="3 4">Red804</strain>
    </source>
</reference>
<evidence type="ECO:0000259" key="2">
    <source>
        <dbReference type="Pfam" id="PF14371"/>
    </source>
</evidence>
<evidence type="ECO:0000313" key="4">
    <source>
        <dbReference type="Proteomes" id="UP001165069"/>
    </source>
</evidence>
<dbReference type="InterPro" id="IPR025524">
    <property type="entry name" value="DUF4412"/>
</dbReference>
<organism evidence="3 4">
    <name type="scientific">Geothrix limicola</name>
    <dbReference type="NCBI Taxonomy" id="2927978"/>
    <lineage>
        <taxon>Bacteria</taxon>
        <taxon>Pseudomonadati</taxon>
        <taxon>Acidobacteriota</taxon>
        <taxon>Holophagae</taxon>
        <taxon>Holophagales</taxon>
        <taxon>Holophagaceae</taxon>
        <taxon>Geothrix</taxon>
    </lineage>
</organism>
<dbReference type="Pfam" id="PF14371">
    <property type="entry name" value="DUF4412"/>
    <property type="match status" value="1"/>
</dbReference>
<proteinExistence type="predicted"/>
<name>A0ABQ5QKC1_9BACT</name>
<dbReference type="RefSeq" id="WP_285578035.1">
    <property type="nucleotide sequence ID" value="NZ_BSDE01000010.1"/>
</dbReference>
<dbReference type="EMBL" id="BSDE01000010">
    <property type="protein sequence ID" value="GLH75053.1"/>
    <property type="molecule type" value="Genomic_DNA"/>
</dbReference>
<keyword evidence="4" id="KW-1185">Reference proteome</keyword>
<evidence type="ECO:0000313" key="3">
    <source>
        <dbReference type="EMBL" id="GLH75053.1"/>
    </source>
</evidence>
<protein>
    <recommendedName>
        <fullName evidence="2">DUF4412 domain-containing protein</fullName>
    </recommendedName>
</protein>
<gene>
    <name evidence="3" type="ORF">GETHLI_35560</name>
</gene>
<feature type="chain" id="PRO_5046580115" description="DUF4412 domain-containing protein" evidence="1">
    <location>
        <begin position="21"/>
        <end position="244"/>
    </location>
</feature>
<comment type="caution">
    <text evidence="3">The sequence shown here is derived from an EMBL/GenBank/DDBJ whole genome shotgun (WGS) entry which is preliminary data.</text>
</comment>
<accession>A0ABQ5QKC1</accession>
<feature type="domain" description="DUF4412" evidence="2">
    <location>
        <begin position="107"/>
        <end position="227"/>
    </location>
</feature>